<dbReference type="eggNOG" id="COG2205">
    <property type="taxonomic scope" value="Bacteria"/>
</dbReference>
<evidence type="ECO:0000256" key="3">
    <source>
        <dbReference type="ARBA" id="ARBA00022553"/>
    </source>
</evidence>
<dbReference type="PRINTS" id="PR00344">
    <property type="entry name" value="BCTRLSENSOR"/>
</dbReference>
<organism evidence="9">
    <name type="scientific">Cyanothece sp. (strain PCC 7425 / ATCC 29141)</name>
    <dbReference type="NCBI Taxonomy" id="395961"/>
    <lineage>
        <taxon>Bacteria</taxon>
        <taxon>Bacillati</taxon>
        <taxon>Cyanobacteriota</taxon>
        <taxon>Cyanophyceae</taxon>
        <taxon>Gomontiellales</taxon>
        <taxon>Cyanothecaceae</taxon>
        <taxon>Cyanothece</taxon>
    </lineage>
</organism>
<dbReference type="Gene3D" id="1.10.287.130">
    <property type="match status" value="1"/>
</dbReference>
<evidence type="ECO:0000256" key="2">
    <source>
        <dbReference type="ARBA" id="ARBA00012438"/>
    </source>
</evidence>
<keyword evidence="5" id="KW-0902">Two-component regulatory system</keyword>
<reference evidence="9" key="1">
    <citation type="submission" date="2009-01" db="EMBL/GenBank/DDBJ databases">
        <title>Complete sequence of chromosome Cyanothece sp. PCC 7425.</title>
        <authorList>
            <consortium name="US DOE Joint Genome Institute"/>
            <person name="Lucas S."/>
            <person name="Copeland A."/>
            <person name="Lapidus A."/>
            <person name="Glavina del Rio T."/>
            <person name="Dalin E."/>
            <person name="Tice H."/>
            <person name="Bruce D."/>
            <person name="Goodwin L."/>
            <person name="Pitluck S."/>
            <person name="Sims D."/>
            <person name="Meineke L."/>
            <person name="Brettin T."/>
            <person name="Detter J.C."/>
            <person name="Han C."/>
            <person name="Larimer F."/>
            <person name="Land M."/>
            <person name="Hauser L."/>
            <person name="Kyrpides N."/>
            <person name="Ovchinnikova G."/>
            <person name="Liberton M."/>
            <person name="Stoeckel J."/>
            <person name="Banerjee A."/>
            <person name="Singh A."/>
            <person name="Page L."/>
            <person name="Sato H."/>
            <person name="Zhao L."/>
            <person name="Sherman L."/>
            <person name="Pakrasi H."/>
            <person name="Richardson P."/>
        </authorList>
    </citation>
    <scope>NUCLEOTIDE SEQUENCE</scope>
    <source>
        <strain evidence="9">PCC 7425</strain>
    </source>
</reference>
<dbReference type="PROSITE" id="PS50110">
    <property type="entry name" value="RESPONSE_REGULATORY"/>
    <property type="match status" value="1"/>
</dbReference>
<keyword evidence="3" id="KW-0597">Phosphoprotein</keyword>
<evidence type="ECO:0000259" key="7">
    <source>
        <dbReference type="PROSITE" id="PS50109"/>
    </source>
</evidence>
<dbReference type="eggNOG" id="COG0784">
    <property type="taxonomic scope" value="Bacteria"/>
</dbReference>
<keyword evidence="4 9" id="KW-0418">Kinase</keyword>
<evidence type="ECO:0000256" key="4">
    <source>
        <dbReference type="ARBA" id="ARBA00022777"/>
    </source>
</evidence>
<dbReference type="CDD" id="cd00082">
    <property type="entry name" value="HisKA"/>
    <property type="match status" value="1"/>
</dbReference>
<dbReference type="PANTHER" id="PTHR43547">
    <property type="entry name" value="TWO-COMPONENT HISTIDINE KINASE"/>
    <property type="match status" value="1"/>
</dbReference>
<dbReference type="CDD" id="cd00075">
    <property type="entry name" value="HATPase"/>
    <property type="match status" value="1"/>
</dbReference>
<dbReference type="SUPFAM" id="SSF52172">
    <property type="entry name" value="CheY-like"/>
    <property type="match status" value="1"/>
</dbReference>
<dbReference type="EC" id="2.7.13.3" evidence="2"/>
<dbReference type="SUPFAM" id="SSF55874">
    <property type="entry name" value="ATPase domain of HSP90 chaperone/DNA topoisomerase II/histidine kinase"/>
    <property type="match status" value="1"/>
</dbReference>
<dbReference type="KEGG" id="cyn:Cyan7425_0345"/>
<comment type="catalytic activity">
    <reaction evidence="1">
        <text>ATP + protein L-histidine = ADP + protein N-phospho-L-histidine.</text>
        <dbReference type="EC" id="2.7.13.3"/>
    </reaction>
</comment>
<dbReference type="InterPro" id="IPR005467">
    <property type="entry name" value="His_kinase_dom"/>
</dbReference>
<protein>
    <recommendedName>
        <fullName evidence="2">histidine kinase</fullName>
        <ecNumber evidence="2">2.7.13.3</ecNumber>
    </recommendedName>
</protein>
<dbReference type="OrthoDB" id="510512at2"/>
<comment type="caution">
    <text evidence="6">Lacks conserved residue(s) required for the propagation of feature annotation.</text>
</comment>
<dbReference type="SMART" id="SM00448">
    <property type="entry name" value="REC"/>
    <property type="match status" value="1"/>
</dbReference>
<dbReference type="InterPro" id="IPR036890">
    <property type="entry name" value="HATPase_C_sf"/>
</dbReference>
<evidence type="ECO:0000259" key="8">
    <source>
        <dbReference type="PROSITE" id="PS50110"/>
    </source>
</evidence>
<dbReference type="SMART" id="SM00388">
    <property type="entry name" value="HisKA"/>
    <property type="match status" value="1"/>
</dbReference>
<dbReference type="Pfam" id="PF02518">
    <property type="entry name" value="HATPase_c"/>
    <property type="match status" value="1"/>
</dbReference>
<dbReference type="STRING" id="395961.Cyan7425_0345"/>
<dbReference type="Gene3D" id="3.30.565.10">
    <property type="entry name" value="Histidine kinase-like ATPase, C-terminal domain"/>
    <property type="match status" value="1"/>
</dbReference>
<dbReference type="EMBL" id="CP001344">
    <property type="protein sequence ID" value="ACL42737.1"/>
    <property type="molecule type" value="Genomic_DNA"/>
</dbReference>
<dbReference type="PANTHER" id="PTHR43547:SF2">
    <property type="entry name" value="HYBRID SIGNAL TRANSDUCTION HISTIDINE KINASE C"/>
    <property type="match status" value="1"/>
</dbReference>
<evidence type="ECO:0000256" key="1">
    <source>
        <dbReference type="ARBA" id="ARBA00000085"/>
    </source>
</evidence>
<dbReference type="Pfam" id="PF00512">
    <property type="entry name" value="HisKA"/>
    <property type="match status" value="1"/>
</dbReference>
<dbReference type="Gene3D" id="3.40.50.2300">
    <property type="match status" value="1"/>
</dbReference>
<dbReference type="InterPro" id="IPR001789">
    <property type="entry name" value="Sig_transdc_resp-reg_receiver"/>
</dbReference>
<sequence>MPVQLLQDFIQQVPLLTPSTRLQTMLEQFKAEEGSLNASPGLVCLDENCYPIGWVYPLPFLSFLLTQPSDNPSLTWGQVASTLTAPLITSLPKLPASLPLVEFRSCLAHLQEQSLPLPPAYALVDRDDRYLGILNPLTILPLLSSPPTEVPTPALSLLEQVLESLPLPLMLQTGTGQVVMQNSLWQQQIGHLLNTGQINRDINQLLHSDTELVGVCHWNRERRGLICQGALADGQQQWWQFSTLSLGDSPCTPRPEIAPLCPVMALGNPDPQPPNSSLWLNGPIARNVAPPDSLWLVLAEPIESPDAEPRSAVSVELQPTRANSLPSQSNAIPDDRAEPLGKLEVDYARLSHLNLLKDELLADISHELKTPLTAILGLASVLQGQGLGSLTPRQFQYVQLIHRSGRQLMALVNDVVDLIQLETGQVELNSEVVELRPLAQKAYQLAQQLQGQTSEPRPQRQEDFQLTIDPGLETAVVADPLQLRRMLVHLLRNALQSTPVGSKLGLRVSRWARWVALTVWDQGKGIALQHQPLIFQHLRRTESSSTQQLQGNGLGLMLTRKLARLHGGELSFISQAGRGSEFTLLLPAPPSRFQSSPTLPELPLILVVDPNLSTDLTAQLRALPWAIVLARSGLEALEKARQLQPQLILLNPTLPPLTGWELLPLLKSDPITAQQPVVIMAAVGEEIPQEADGILSLPLQRSALEQLLTRLIRLEQPLYPWNISPALTRDPLPTQAEIPALADLTVLRLGCNRIPHLPYCRVLEADDLEQAELLARIWQPDVLLWDWLSSNPFPDLRELSQHEVLSQLPLVTLDRATTCAANQVPGLKVFPCLAIDSPNLLETEGETATLWQVLQVAAGRL</sequence>
<dbReference type="InterPro" id="IPR011006">
    <property type="entry name" value="CheY-like_superfamily"/>
</dbReference>
<dbReference type="HOGENOM" id="CLU_009061_0_0_3"/>
<dbReference type="AlphaFoldDB" id="B8HSU0"/>
<proteinExistence type="predicted"/>
<accession>B8HSU0</accession>
<dbReference type="InterPro" id="IPR003661">
    <property type="entry name" value="HisK_dim/P_dom"/>
</dbReference>
<evidence type="ECO:0000256" key="5">
    <source>
        <dbReference type="ARBA" id="ARBA00023012"/>
    </source>
</evidence>
<feature type="domain" description="Response regulatory" evidence="8">
    <location>
        <begin position="602"/>
        <end position="712"/>
    </location>
</feature>
<dbReference type="InterPro" id="IPR036097">
    <property type="entry name" value="HisK_dim/P_sf"/>
</dbReference>
<feature type="domain" description="Histidine kinase" evidence="7">
    <location>
        <begin position="363"/>
        <end position="590"/>
    </location>
</feature>
<gene>
    <name evidence="9" type="ordered locus">Cyan7425_0345</name>
</gene>
<dbReference type="GO" id="GO:0000155">
    <property type="term" value="F:phosphorelay sensor kinase activity"/>
    <property type="evidence" value="ECO:0007669"/>
    <property type="project" value="InterPro"/>
</dbReference>
<dbReference type="SMART" id="SM00387">
    <property type="entry name" value="HATPase_c"/>
    <property type="match status" value="1"/>
</dbReference>
<name>B8HSU0_CYAP4</name>
<dbReference type="InterPro" id="IPR003594">
    <property type="entry name" value="HATPase_dom"/>
</dbReference>
<evidence type="ECO:0000313" key="9">
    <source>
        <dbReference type="EMBL" id="ACL42737.1"/>
    </source>
</evidence>
<keyword evidence="4 9" id="KW-0808">Transferase</keyword>
<evidence type="ECO:0000256" key="6">
    <source>
        <dbReference type="PROSITE-ProRule" id="PRU00169"/>
    </source>
</evidence>
<dbReference type="SUPFAM" id="SSF47384">
    <property type="entry name" value="Homodimeric domain of signal transducing histidine kinase"/>
    <property type="match status" value="1"/>
</dbReference>
<dbReference type="InterPro" id="IPR004358">
    <property type="entry name" value="Sig_transdc_His_kin-like_C"/>
</dbReference>
<dbReference type="PROSITE" id="PS50109">
    <property type="entry name" value="HIS_KIN"/>
    <property type="match status" value="1"/>
</dbReference>